<dbReference type="AlphaFoldDB" id="A0A2M3ZTU0"/>
<feature type="chain" id="PRO_5014656307" evidence="1">
    <location>
        <begin position="21"/>
        <end position="123"/>
    </location>
</feature>
<feature type="signal peptide" evidence="1">
    <location>
        <begin position="1"/>
        <end position="20"/>
    </location>
</feature>
<reference evidence="2" key="1">
    <citation type="submission" date="2018-01" db="EMBL/GenBank/DDBJ databases">
        <title>An insight into the sialome of Amazonian anophelines.</title>
        <authorList>
            <person name="Ribeiro J.M."/>
            <person name="Scarpassa V."/>
            <person name="Calvo E."/>
        </authorList>
    </citation>
    <scope>NUCLEOTIDE SEQUENCE</scope>
    <source>
        <tissue evidence="2">Salivary glands</tissue>
    </source>
</reference>
<organism evidence="2">
    <name type="scientific">Anopheles braziliensis</name>
    <dbReference type="NCBI Taxonomy" id="58242"/>
    <lineage>
        <taxon>Eukaryota</taxon>
        <taxon>Metazoa</taxon>
        <taxon>Ecdysozoa</taxon>
        <taxon>Arthropoda</taxon>
        <taxon>Hexapoda</taxon>
        <taxon>Insecta</taxon>
        <taxon>Pterygota</taxon>
        <taxon>Neoptera</taxon>
        <taxon>Endopterygota</taxon>
        <taxon>Diptera</taxon>
        <taxon>Nematocera</taxon>
        <taxon>Culicoidea</taxon>
        <taxon>Culicidae</taxon>
        <taxon>Anophelinae</taxon>
        <taxon>Anopheles</taxon>
    </lineage>
</organism>
<proteinExistence type="predicted"/>
<protein>
    <submittedName>
        <fullName evidence="2">Putative secreted peptide</fullName>
    </submittedName>
</protein>
<dbReference type="EMBL" id="GGFM01011236">
    <property type="protein sequence ID" value="MBW31987.1"/>
    <property type="molecule type" value="Transcribed_RNA"/>
</dbReference>
<evidence type="ECO:0000313" key="2">
    <source>
        <dbReference type="EMBL" id="MBW31987.1"/>
    </source>
</evidence>
<accession>A0A2M3ZTU0</accession>
<name>A0A2M3ZTU0_9DIPT</name>
<evidence type="ECO:0000256" key="1">
    <source>
        <dbReference type="SAM" id="SignalP"/>
    </source>
</evidence>
<keyword evidence="1" id="KW-0732">Signal</keyword>
<sequence>MLHPGHWILLLLLSKDRTNAGAHTHNAQLLPTTTTTGHPLVDRFTTSTAAIFAAVSTHRWEHLWRSFGAFQLIFPATHDDDRIWRRRLQNYCTLGHQWSLRFVCWRMVVESTRIQGLLRSERM</sequence>